<sequence>MEEELKCPHCKEFATGDHHPVLLSCAHSYCRQCAVQSQQPACHGVPSGSSATLPPTVYSHLQRVTPLSPPCSSSGASDTISVCISDQDQESDKLSVVSEADSGVVICGRNSRPSSLIGSALSQQTHLHRLPSILTPSTSECTITCKACQKPTYLPDEQTILNMQKNVALCNLINRYRSSQISAAKDKTASETINCQLCDTDKPAVASVFCEQCDIFYCQLCQSTLHPSRGPLATHKLVHPSAKKLSTPSLVLVKESKCTNHPTEVLTMYCVICRTAICCICLQEIRHSNHDVQSIEKMCKCQKVG</sequence>
<dbReference type="Gene3D" id="3.30.160.60">
    <property type="entry name" value="Classic Zinc Finger"/>
    <property type="match status" value="1"/>
</dbReference>
<evidence type="ECO:0000256" key="3">
    <source>
        <dbReference type="ARBA" id="ARBA00022723"/>
    </source>
</evidence>
<dbReference type="SMART" id="SM00336">
    <property type="entry name" value="BBOX"/>
    <property type="match status" value="2"/>
</dbReference>
<reference evidence="8 10" key="2">
    <citation type="submission" date="2018-11" db="EMBL/GenBank/DDBJ databases">
        <authorList>
            <consortium name="Pathogen Informatics"/>
        </authorList>
    </citation>
    <scope>NUCLEOTIDE SEQUENCE [LARGE SCALE GENOMIC DNA]</scope>
</reference>
<evidence type="ECO:0000256" key="5">
    <source>
        <dbReference type="ARBA" id="ARBA00022833"/>
    </source>
</evidence>
<dbReference type="InterPro" id="IPR013083">
    <property type="entry name" value="Znf_RING/FYVE/PHD"/>
</dbReference>
<proteinExistence type="predicted"/>
<keyword evidence="3" id="KW-0479">Metal-binding</keyword>
<keyword evidence="5" id="KW-0862">Zinc</keyword>
<dbReference type="Gene3D" id="3.30.40.10">
    <property type="entry name" value="Zinc/RING finger domain, C3HC4 (zinc finger)"/>
    <property type="match status" value="1"/>
</dbReference>
<evidence type="ECO:0000313" key="9">
    <source>
        <dbReference type="Proteomes" id="UP000038040"/>
    </source>
</evidence>
<evidence type="ECO:0000256" key="6">
    <source>
        <dbReference type="PROSITE-ProRule" id="PRU00024"/>
    </source>
</evidence>
<name>A0A158Q4J6_DRAME</name>
<dbReference type="STRING" id="318479.A0A158Q4J6"/>
<dbReference type="EMBL" id="UYYG01001173">
    <property type="protein sequence ID" value="VDN58860.1"/>
    <property type="molecule type" value="Genomic_DNA"/>
</dbReference>
<dbReference type="PROSITE" id="PS50119">
    <property type="entry name" value="ZF_BBOX"/>
    <property type="match status" value="2"/>
</dbReference>
<evidence type="ECO:0000313" key="11">
    <source>
        <dbReference type="WBParaSite" id="DME_0000503401-mRNA-1"/>
    </source>
</evidence>
<evidence type="ECO:0000256" key="2">
    <source>
        <dbReference type="ARBA" id="ARBA00022490"/>
    </source>
</evidence>
<comment type="subcellular location">
    <subcellularLocation>
        <location evidence="1">Cytoplasm</location>
    </subcellularLocation>
</comment>
<dbReference type="PANTHER" id="PTHR24099:SF15">
    <property type="entry name" value="E3 UBIQUITIN-PROTEIN LIGASE TRIM9"/>
    <property type="match status" value="1"/>
</dbReference>
<dbReference type="GO" id="GO:0007411">
    <property type="term" value="P:axon guidance"/>
    <property type="evidence" value="ECO:0007669"/>
    <property type="project" value="TreeGrafter"/>
</dbReference>
<keyword evidence="10" id="KW-1185">Reference proteome</keyword>
<dbReference type="AlphaFoldDB" id="A0A158Q4J6"/>
<feature type="domain" description="B box-type" evidence="7">
    <location>
        <begin position="253"/>
        <end position="295"/>
    </location>
</feature>
<dbReference type="PANTHER" id="PTHR24099">
    <property type="entry name" value="E3 UBIQUITIN-PROTEIN LIGASE TRIM36-RELATED"/>
    <property type="match status" value="1"/>
</dbReference>
<dbReference type="GO" id="GO:0008270">
    <property type="term" value="F:zinc ion binding"/>
    <property type="evidence" value="ECO:0007669"/>
    <property type="project" value="UniProtKB-KW"/>
</dbReference>
<dbReference type="InterPro" id="IPR000315">
    <property type="entry name" value="Znf_B-box"/>
</dbReference>
<feature type="domain" description="B box-type" evidence="7">
    <location>
        <begin position="193"/>
        <end position="240"/>
    </location>
</feature>
<dbReference type="GO" id="GO:0043005">
    <property type="term" value="C:neuron projection"/>
    <property type="evidence" value="ECO:0007669"/>
    <property type="project" value="TreeGrafter"/>
</dbReference>
<evidence type="ECO:0000256" key="4">
    <source>
        <dbReference type="ARBA" id="ARBA00022771"/>
    </source>
</evidence>
<protein>
    <submittedName>
        <fullName evidence="11">B box-type domain-containing protein</fullName>
    </submittedName>
</protein>
<dbReference type="SUPFAM" id="SSF57845">
    <property type="entry name" value="B-box zinc-binding domain"/>
    <property type="match status" value="1"/>
</dbReference>
<dbReference type="Gene3D" id="4.10.830.40">
    <property type="match status" value="1"/>
</dbReference>
<dbReference type="OrthoDB" id="295536at2759"/>
<keyword evidence="2" id="KW-0963">Cytoplasm</keyword>
<dbReference type="CDD" id="cd19764">
    <property type="entry name" value="Bbox2_TRIM9-like"/>
    <property type="match status" value="1"/>
</dbReference>
<dbReference type="Proteomes" id="UP000038040">
    <property type="component" value="Unplaced"/>
</dbReference>
<dbReference type="WBParaSite" id="DME_0000503401-mRNA-1">
    <property type="protein sequence ID" value="DME_0000503401-mRNA-1"/>
    <property type="gene ID" value="DME_0000503401"/>
</dbReference>
<dbReference type="InterPro" id="IPR017907">
    <property type="entry name" value="Znf_RING_CS"/>
</dbReference>
<organism evidence="9 11">
    <name type="scientific">Dracunculus medinensis</name>
    <name type="common">Guinea worm</name>
    <dbReference type="NCBI Taxonomy" id="318479"/>
    <lineage>
        <taxon>Eukaryota</taxon>
        <taxon>Metazoa</taxon>
        <taxon>Ecdysozoa</taxon>
        <taxon>Nematoda</taxon>
        <taxon>Chromadorea</taxon>
        <taxon>Rhabditida</taxon>
        <taxon>Spirurina</taxon>
        <taxon>Dracunculoidea</taxon>
        <taxon>Dracunculidae</taxon>
        <taxon>Dracunculus</taxon>
    </lineage>
</organism>
<keyword evidence="4 6" id="KW-0863">Zinc-finger</keyword>
<evidence type="ECO:0000313" key="10">
    <source>
        <dbReference type="Proteomes" id="UP000274756"/>
    </source>
</evidence>
<evidence type="ECO:0000259" key="7">
    <source>
        <dbReference type="PROSITE" id="PS50119"/>
    </source>
</evidence>
<dbReference type="Proteomes" id="UP000274756">
    <property type="component" value="Unassembled WGS sequence"/>
</dbReference>
<evidence type="ECO:0000256" key="1">
    <source>
        <dbReference type="ARBA" id="ARBA00004496"/>
    </source>
</evidence>
<dbReference type="InterPro" id="IPR050617">
    <property type="entry name" value="E3_ligase_FN3/SPRY"/>
</dbReference>
<dbReference type="SUPFAM" id="SSF57850">
    <property type="entry name" value="RING/U-box"/>
    <property type="match status" value="1"/>
</dbReference>
<gene>
    <name evidence="8" type="ORF">DME_LOCUS8833</name>
</gene>
<evidence type="ECO:0000313" key="8">
    <source>
        <dbReference type="EMBL" id="VDN58860.1"/>
    </source>
</evidence>
<dbReference type="GO" id="GO:0005737">
    <property type="term" value="C:cytoplasm"/>
    <property type="evidence" value="ECO:0007669"/>
    <property type="project" value="UniProtKB-SubCell"/>
</dbReference>
<dbReference type="Pfam" id="PF22586">
    <property type="entry name" value="ANCHR-like_BBOX"/>
    <property type="match status" value="1"/>
</dbReference>
<dbReference type="PROSITE" id="PS00518">
    <property type="entry name" value="ZF_RING_1"/>
    <property type="match status" value="1"/>
</dbReference>
<dbReference type="Pfam" id="PF00643">
    <property type="entry name" value="zf-B_box"/>
    <property type="match status" value="1"/>
</dbReference>
<accession>A0A158Q4J6</accession>
<reference evidence="11" key="1">
    <citation type="submission" date="2016-04" db="UniProtKB">
        <authorList>
            <consortium name="WormBaseParasite"/>
        </authorList>
    </citation>
    <scope>IDENTIFICATION</scope>
</reference>